<dbReference type="KEGG" id="acht:bsdcttw_12300"/>
<dbReference type="RefSeq" id="WP_185258534.1">
    <property type="nucleotide sequence ID" value="NZ_AP023368.1"/>
</dbReference>
<dbReference type="PIRSF" id="PIRSF028757">
    <property type="entry name" value="LD-carboxypeptidase"/>
    <property type="match status" value="1"/>
</dbReference>
<feature type="domain" description="LD-carboxypeptidase N-terminal" evidence="4">
    <location>
        <begin position="13"/>
        <end position="133"/>
    </location>
</feature>
<feature type="domain" description="LD-carboxypeptidase C-terminal" evidence="5">
    <location>
        <begin position="207"/>
        <end position="323"/>
    </location>
</feature>
<dbReference type="PANTHER" id="PTHR30237">
    <property type="entry name" value="MURAMOYLTETRAPEPTIDE CARBOXYPEPTIDASE"/>
    <property type="match status" value="1"/>
</dbReference>
<dbReference type="AlphaFoldDB" id="A0A7I8DID2"/>
<reference evidence="6 7" key="2">
    <citation type="submission" date="2020-08" db="EMBL/GenBank/DDBJ databases">
        <authorList>
            <person name="Ueki A."/>
            <person name="Tonouchi A."/>
        </authorList>
    </citation>
    <scope>NUCLEOTIDE SEQUENCE [LARGE SCALE GENOMIC DNA]</scope>
    <source>
        <strain evidence="6 7">CTTW</strain>
    </source>
</reference>
<reference evidence="6 7" key="1">
    <citation type="submission" date="2020-08" db="EMBL/GenBank/DDBJ databases">
        <title>Draft genome sequencing of an Anaerocolumna strain isolated from anoxic soil subjected to BSD treatment.</title>
        <authorList>
            <person name="Uek A."/>
            <person name="Tonouchi A."/>
        </authorList>
    </citation>
    <scope>NUCLEOTIDE SEQUENCE [LARGE SCALE GENOMIC DNA]</scope>
    <source>
        <strain evidence="6 7">CTTW</strain>
    </source>
</reference>
<comment type="similarity">
    <text evidence="1">Belongs to the peptidase S66 family.</text>
</comment>
<dbReference type="EMBL" id="AP023368">
    <property type="protein sequence ID" value="BCJ98189.1"/>
    <property type="molecule type" value="Genomic_DNA"/>
</dbReference>
<dbReference type="InterPro" id="IPR040449">
    <property type="entry name" value="Peptidase_S66_N"/>
</dbReference>
<protein>
    <submittedName>
        <fullName evidence="6">LD-carboxypeptidase</fullName>
    </submittedName>
</protein>
<keyword evidence="6" id="KW-0645">Protease</keyword>
<accession>A0A7I8DID2</accession>
<evidence type="ECO:0000259" key="4">
    <source>
        <dbReference type="Pfam" id="PF02016"/>
    </source>
</evidence>
<evidence type="ECO:0000313" key="6">
    <source>
        <dbReference type="EMBL" id="BCJ98189.1"/>
    </source>
</evidence>
<dbReference type="Gene3D" id="3.50.30.60">
    <property type="entry name" value="LD-carboxypeptidase A C-terminal domain-like"/>
    <property type="match status" value="1"/>
</dbReference>
<dbReference type="GO" id="GO:0004180">
    <property type="term" value="F:carboxypeptidase activity"/>
    <property type="evidence" value="ECO:0007669"/>
    <property type="project" value="UniProtKB-KW"/>
</dbReference>
<sequence length="340" mass="37997">MIYPEFLKKDDMIAVPAPSDGNGNQTDYNRLDNAVLHFNNKGYQVIEGPLVRTSVKGRSGDGKARGEEINTFLKNKDIKWLISSGGGDFLVEMLPYFDYEAIKANPVWFQGFSDNTGLTHSITTCCDIATVYGSNFTAFGMDNWHSSLEDNLKIMTGEGLMEGGFLQESFDLYEDGYYDRVTGLEEYVLTEPVVLKQIAGEEGKPVEGRLLGGCLDVLLNILGTRYDNTLAFIEKYKEDGILWYLESFALSSDALTRGLWQLKEAGWFQHAKGFLFGRPAFYQENHGIPYEEVLTSVLKDVPIIMDTDIGHKAPTITVVNGSMGSFVCKDGKGILRMEFR</sequence>
<dbReference type="Proteomes" id="UP000515703">
    <property type="component" value="Chromosome"/>
</dbReference>
<dbReference type="CDD" id="cd07062">
    <property type="entry name" value="Peptidase_S66_mccF_like"/>
    <property type="match status" value="1"/>
</dbReference>
<organism evidence="6 7">
    <name type="scientific">Anaerocolumna chitinilytica</name>
    <dbReference type="NCBI Taxonomy" id="1727145"/>
    <lineage>
        <taxon>Bacteria</taxon>
        <taxon>Bacillati</taxon>
        <taxon>Bacillota</taxon>
        <taxon>Clostridia</taxon>
        <taxon>Lachnospirales</taxon>
        <taxon>Lachnospiraceae</taxon>
        <taxon>Anaerocolumna</taxon>
    </lineage>
</organism>
<dbReference type="SUPFAM" id="SSF52317">
    <property type="entry name" value="Class I glutamine amidotransferase-like"/>
    <property type="match status" value="1"/>
</dbReference>
<feature type="active site" description="Charge relay system" evidence="3">
    <location>
        <position position="246"/>
    </location>
</feature>
<evidence type="ECO:0000256" key="1">
    <source>
        <dbReference type="ARBA" id="ARBA00010233"/>
    </source>
</evidence>
<dbReference type="InterPro" id="IPR027461">
    <property type="entry name" value="Carboxypeptidase_A_C_sf"/>
</dbReference>
<evidence type="ECO:0000313" key="7">
    <source>
        <dbReference type="Proteomes" id="UP000515703"/>
    </source>
</evidence>
<dbReference type="Pfam" id="PF17676">
    <property type="entry name" value="Peptidase_S66C"/>
    <property type="match status" value="1"/>
</dbReference>
<dbReference type="InterPro" id="IPR003507">
    <property type="entry name" value="S66_fam"/>
</dbReference>
<dbReference type="Pfam" id="PF02016">
    <property type="entry name" value="Peptidase_S66"/>
    <property type="match status" value="1"/>
</dbReference>
<gene>
    <name evidence="6" type="primary">mccF</name>
    <name evidence="6" type="ORF">bsdcttw_12300</name>
</gene>
<dbReference type="InterPro" id="IPR027478">
    <property type="entry name" value="LdcA_N"/>
</dbReference>
<proteinExistence type="inferred from homology"/>
<feature type="active site" description="Nucleophile" evidence="3">
    <location>
        <position position="113"/>
    </location>
</feature>
<evidence type="ECO:0000259" key="5">
    <source>
        <dbReference type="Pfam" id="PF17676"/>
    </source>
</evidence>
<evidence type="ECO:0000256" key="3">
    <source>
        <dbReference type="PIRSR" id="PIRSR028757-1"/>
    </source>
</evidence>
<dbReference type="InterPro" id="IPR029062">
    <property type="entry name" value="Class_I_gatase-like"/>
</dbReference>
<dbReference type="SUPFAM" id="SSF141986">
    <property type="entry name" value="LD-carboxypeptidase A C-terminal domain-like"/>
    <property type="match status" value="1"/>
</dbReference>
<keyword evidence="2" id="KW-0378">Hydrolase</keyword>
<keyword evidence="7" id="KW-1185">Reference proteome</keyword>
<dbReference type="PANTHER" id="PTHR30237:SF5">
    <property type="entry name" value="CARBOXYPEPTIDASE VC_A0337-RELATED"/>
    <property type="match status" value="1"/>
</dbReference>
<dbReference type="InterPro" id="IPR040921">
    <property type="entry name" value="Peptidase_S66C"/>
</dbReference>
<keyword evidence="6" id="KW-0121">Carboxypeptidase</keyword>
<feature type="active site" description="Charge relay system" evidence="3">
    <location>
        <position position="311"/>
    </location>
</feature>
<evidence type="ECO:0000256" key="2">
    <source>
        <dbReference type="ARBA" id="ARBA00022801"/>
    </source>
</evidence>
<name>A0A7I8DID2_9FIRM</name>
<dbReference type="Gene3D" id="3.40.50.10740">
    <property type="entry name" value="Class I glutamine amidotransferase-like"/>
    <property type="match status" value="1"/>
</dbReference>